<evidence type="ECO:0000256" key="6">
    <source>
        <dbReference type="ARBA" id="ARBA00022989"/>
    </source>
</evidence>
<dbReference type="Proteomes" id="UP000271098">
    <property type="component" value="Unassembled WGS sequence"/>
</dbReference>
<evidence type="ECO:0000313" key="15">
    <source>
        <dbReference type="WBParaSite" id="GPUH_0001515001-mRNA-1"/>
    </source>
</evidence>
<evidence type="ECO:0000256" key="12">
    <source>
        <dbReference type="SAM" id="Phobius"/>
    </source>
</evidence>
<evidence type="ECO:0000256" key="4">
    <source>
        <dbReference type="ARBA" id="ARBA00022490"/>
    </source>
</evidence>
<dbReference type="InterPro" id="IPR019317">
    <property type="entry name" value="BRI3"/>
</dbReference>
<evidence type="ECO:0000256" key="8">
    <source>
        <dbReference type="ARBA" id="ARBA00023228"/>
    </source>
</evidence>
<dbReference type="AlphaFoldDB" id="A0A183E2D9"/>
<keyword evidence="14" id="KW-1185">Reference proteome</keyword>
<evidence type="ECO:0000256" key="7">
    <source>
        <dbReference type="ARBA" id="ARBA00023136"/>
    </source>
</evidence>
<feature type="transmembrane region" description="Helical" evidence="12">
    <location>
        <begin position="100"/>
        <end position="121"/>
    </location>
</feature>
<evidence type="ECO:0000256" key="3">
    <source>
        <dbReference type="ARBA" id="ARBA00008090"/>
    </source>
</evidence>
<keyword evidence="4" id="KW-0963">Cytoplasm</keyword>
<protein>
    <recommendedName>
        <fullName evidence="9">Membrane protein BRI3</fullName>
    </recommendedName>
    <alternativeName>
        <fullName evidence="10">Brain protein I3</fullName>
    </alternativeName>
</protein>
<reference evidence="15" key="1">
    <citation type="submission" date="2016-06" db="UniProtKB">
        <authorList>
            <consortium name="WormBaseParasite"/>
        </authorList>
    </citation>
    <scope>IDENTIFICATION</scope>
</reference>
<evidence type="ECO:0000256" key="10">
    <source>
        <dbReference type="ARBA" id="ARBA00035449"/>
    </source>
</evidence>
<dbReference type="GO" id="GO:0048471">
    <property type="term" value="C:perinuclear region of cytoplasm"/>
    <property type="evidence" value="ECO:0007669"/>
    <property type="project" value="UniProtKB-SubCell"/>
</dbReference>
<keyword evidence="7 12" id="KW-0472">Membrane</keyword>
<dbReference type="PANTHER" id="PTHR13551">
    <property type="entry name" value="BRAIN PROTEIN I3"/>
    <property type="match status" value="1"/>
</dbReference>
<gene>
    <name evidence="13" type="ORF">GPUH_LOCUS15130</name>
</gene>
<dbReference type="EMBL" id="UYRT01082059">
    <property type="protein sequence ID" value="VDN25424.1"/>
    <property type="molecule type" value="Genomic_DNA"/>
</dbReference>
<comment type="subcellular location">
    <subcellularLocation>
        <location evidence="2">Cytoplasm</location>
        <location evidence="2">Perinuclear region</location>
    </subcellularLocation>
    <subcellularLocation>
        <location evidence="1">Lysosome membrane</location>
        <topology evidence="1">Multi-pass membrane protein</topology>
    </subcellularLocation>
</comment>
<evidence type="ECO:0000256" key="2">
    <source>
        <dbReference type="ARBA" id="ARBA00004556"/>
    </source>
</evidence>
<evidence type="ECO:0000256" key="9">
    <source>
        <dbReference type="ARBA" id="ARBA00035284"/>
    </source>
</evidence>
<dbReference type="PANTHER" id="PTHR13551:SF1">
    <property type="entry name" value="MEMBRANE PROTEIN BRI3"/>
    <property type="match status" value="1"/>
</dbReference>
<keyword evidence="6 12" id="KW-1133">Transmembrane helix</keyword>
<reference evidence="13 14" key="2">
    <citation type="submission" date="2018-11" db="EMBL/GenBank/DDBJ databases">
        <authorList>
            <consortium name="Pathogen Informatics"/>
        </authorList>
    </citation>
    <scope>NUCLEOTIDE SEQUENCE [LARGE SCALE GENOMIC DNA]</scope>
</reference>
<keyword evidence="5 12" id="KW-0812">Transmembrane</keyword>
<dbReference type="GO" id="GO:0005765">
    <property type="term" value="C:lysosomal membrane"/>
    <property type="evidence" value="ECO:0007669"/>
    <property type="project" value="UniProtKB-SubCell"/>
</dbReference>
<dbReference type="WBParaSite" id="GPUH_0001515001-mRNA-1">
    <property type="protein sequence ID" value="GPUH_0001515001-mRNA-1"/>
    <property type="gene ID" value="GPUH_0001515001"/>
</dbReference>
<evidence type="ECO:0000313" key="13">
    <source>
        <dbReference type="EMBL" id="VDN25424.1"/>
    </source>
</evidence>
<evidence type="ECO:0000256" key="5">
    <source>
        <dbReference type="ARBA" id="ARBA00022692"/>
    </source>
</evidence>
<comment type="similarity">
    <text evidence="3">Belongs to the BRI3 family.</text>
</comment>
<sequence length="139" mass="14682">MTDAQNFSEPPPSYQAAMAYPGASLPYPPNPNSASFPKPPYGAVPPCYSPVSPVTTQQFPTPPPLGIINVTAAPASDSMRAPLGNCAYCRVGVVSGQTDLCCLICLIILAICTFPVGLIFLCFVPCTVHKRCSHCHRIG</sequence>
<accession>A0A183E2D9</accession>
<evidence type="ECO:0000256" key="11">
    <source>
        <dbReference type="ARBA" id="ARBA00046593"/>
    </source>
</evidence>
<organism evidence="15">
    <name type="scientific">Gongylonema pulchrum</name>
    <dbReference type="NCBI Taxonomy" id="637853"/>
    <lineage>
        <taxon>Eukaryota</taxon>
        <taxon>Metazoa</taxon>
        <taxon>Ecdysozoa</taxon>
        <taxon>Nematoda</taxon>
        <taxon>Chromadorea</taxon>
        <taxon>Rhabditida</taxon>
        <taxon>Spirurina</taxon>
        <taxon>Spiruromorpha</taxon>
        <taxon>Spiruroidea</taxon>
        <taxon>Gongylonematidae</taxon>
        <taxon>Gongylonema</taxon>
    </lineage>
</organism>
<evidence type="ECO:0000313" key="14">
    <source>
        <dbReference type="Proteomes" id="UP000271098"/>
    </source>
</evidence>
<keyword evidence="8" id="KW-0458">Lysosome</keyword>
<evidence type="ECO:0000256" key="1">
    <source>
        <dbReference type="ARBA" id="ARBA00004155"/>
    </source>
</evidence>
<comment type="subunit">
    <text evidence="11">Interacts with BRI3BP. Interacts with MGAT1 and IFITM3.</text>
</comment>
<dbReference type="OrthoDB" id="5841096at2759"/>
<name>A0A183E2D9_9BILA</name>
<proteinExistence type="inferred from homology"/>